<proteinExistence type="predicted"/>
<keyword evidence="2" id="KW-1185">Reference proteome</keyword>
<dbReference type="EMBL" id="OY731404">
    <property type="protein sequence ID" value="CAJ1967399.1"/>
    <property type="molecule type" value="Genomic_DNA"/>
</dbReference>
<organism evidence="1 2">
    <name type="scientific">Sphenostylis stenocarpa</name>
    <dbReference type="NCBI Taxonomy" id="92480"/>
    <lineage>
        <taxon>Eukaryota</taxon>
        <taxon>Viridiplantae</taxon>
        <taxon>Streptophyta</taxon>
        <taxon>Embryophyta</taxon>
        <taxon>Tracheophyta</taxon>
        <taxon>Spermatophyta</taxon>
        <taxon>Magnoliopsida</taxon>
        <taxon>eudicotyledons</taxon>
        <taxon>Gunneridae</taxon>
        <taxon>Pentapetalae</taxon>
        <taxon>rosids</taxon>
        <taxon>fabids</taxon>
        <taxon>Fabales</taxon>
        <taxon>Fabaceae</taxon>
        <taxon>Papilionoideae</taxon>
        <taxon>50 kb inversion clade</taxon>
        <taxon>NPAAA clade</taxon>
        <taxon>indigoferoid/millettioid clade</taxon>
        <taxon>Phaseoleae</taxon>
        <taxon>Sphenostylis</taxon>
    </lineage>
</organism>
<reference evidence="1" key="1">
    <citation type="submission" date="2023-10" db="EMBL/GenBank/DDBJ databases">
        <authorList>
            <person name="Domelevo Entfellner J.-B."/>
        </authorList>
    </citation>
    <scope>NUCLEOTIDE SEQUENCE</scope>
</reference>
<name>A0AA86SN32_9FABA</name>
<dbReference type="Gramene" id="rna-AYBTSS11_LOCUS21160">
    <property type="protein sequence ID" value="CAJ1967399.1"/>
    <property type="gene ID" value="gene-AYBTSS11_LOCUS21160"/>
</dbReference>
<sequence length="103" mass="11632">MPEIIINLVSFSKIDETSLMMLPYEEAKQIGNFSCSHLKESVDGDMSVMGKKGLELCKSERKLYMAKEPCEAFDVCTDKPRSEGGTLRRRSHTQTLWPCQASL</sequence>
<protein>
    <submittedName>
        <fullName evidence="1">Uncharacterized protein</fullName>
    </submittedName>
</protein>
<accession>A0AA86SN32</accession>
<gene>
    <name evidence="1" type="ORF">AYBTSS11_LOCUS21160</name>
</gene>
<dbReference type="AlphaFoldDB" id="A0AA86SN32"/>
<dbReference type="Proteomes" id="UP001189624">
    <property type="component" value="Chromosome 7"/>
</dbReference>
<evidence type="ECO:0000313" key="1">
    <source>
        <dbReference type="EMBL" id="CAJ1967399.1"/>
    </source>
</evidence>
<evidence type="ECO:0000313" key="2">
    <source>
        <dbReference type="Proteomes" id="UP001189624"/>
    </source>
</evidence>